<keyword evidence="2" id="KW-1185">Reference proteome</keyword>
<accession>A0A6C2YPX6</accession>
<dbReference type="EMBL" id="LR593887">
    <property type="protein sequence ID" value="VTS03312.1"/>
    <property type="molecule type" value="Genomic_DNA"/>
</dbReference>
<name>A0A6C2YPX6_9BACT</name>
<dbReference type="InParanoid" id="A0A6C2YPX6"/>
<evidence type="ECO:0000313" key="2">
    <source>
        <dbReference type="Proteomes" id="UP000464378"/>
    </source>
</evidence>
<gene>
    <name evidence="1" type="ORF">GMBLW1_08850</name>
</gene>
<reference evidence="1" key="1">
    <citation type="submission" date="2019-04" db="EMBL/GenBank/DDBJ databases">
        <authorList>
            <consortium name="Science for Life Laboratories"/>
        </authorList>
    </citation>
    <scope>NUCLEOTIDE SEQUENCE</scope>
    <source>
        <strain evidence="1">MBLW1</strain>
    </source>
</reference>
<dbReference type="AlphaFoldDB" id="A0A6C2YPX6"/>
<dbReference type="RefSeq" id="WP_162658184.1">
    <property type="nucleotide sequence ID" value="NZ_LR593887.1"/>
</dbReference>
<evidence type="ECO:0000313" key="1">
    <source>
        <dbReference type="EMBL" id="VIP03075.1"/>
    </source>
</evidence>
<sequence>MIRHVLTDHRTIGIPFPASTLVAIGDLMWFNAGSAEKASNRVDRGSLIANQADFRQVFLGVAADQRLISENTVSDRVIVVDGIFDADCATTSWEVGDLVGIDRNASTPANSDQQVAKVTNPNLAIGTCIKKASNATKVRARLVSSLAFSPHFRPDSGFGPTAASDSDTTLTAASLPVVTMTPTAARKVILPLPAVCKGRMFFVFNLAPATHAINLRDTADSATVLSIPATKSAIAVCDGTTWRAILSA</sequence>
<protein>
    <submittedName>
        <fullName evidence="1">Uncharacterized protein</fullName>
    </submittedName>
</protein>
<proteinExistence type="predicted"/>
<dbReference type="Proteomes" id="UP000464378">
    <property type="component" value="Chromosome"/>
</dbReference>
<organism evidence="1">
    <name type="scientific">Tuwongella immobilis</name>
    <dbReference type="NCBI Taxonomy" id="692036"/>
    <lineage>
        <taxon>Bacteria</taxon>
        <taxon>Pseudomonadati</taxon>
        <taxon>Planctomycetota</taxon>
        <taxon>Planctomycetia</taxon>
        <taxon>Gemmatales</taxon>
        <taxon>Gemmataceae</taxon>
        <taxon>Tuwongella</taxon>
    </lineage>
</organism>
<dbReference type="EMBL" id="LR586016">
    <property type="protein sequence ID" value="VIP03075.1"/>
    <property type="molecule type" value="Genomic_DNA"/>
</dbReference>
<dbReference type="KEGG" id="tim:GMBLW1_08850"/>